<keyword evidence="5" id="KW-0998">Cell outer membrane</keyword>
<dbReference type="InterPro" id="IPR012944">
    <property type="entry name" value="SusD_RagB_dom"/>
</dbReference>
<sequence>MKTLFNIGFVSASKHKNWPIWFWLVILPFIYLFSSCKKFVEIDAPKNSIVVTDVFKNNDLATSALLGIYQQMSTASVYSGDLTSLQTICGLTADEFIGYGQQLAQYNNQITPENHSGLYSYTRIYDANVILDGLNKENGITPPVKNQLMGEALFIRAFCYYYLVNLYGEIPLQLSTDYRITSKLKRSTIPEVYDQILKDLTLAETLLGESYVTAERVRPNRHAVQALLSRVYLYMGDWQNAEKYSSLVISKNSLYKLVDLEQVFLSSSQEAIWQLMPDAGKNTPAGSLLVLTTAPTNVSLSPQLAENGFEPNDKRKTAWIRSIAVGGTTYYFPYKYKVKSSSTVTEYSMVFRLAEQFLIRSEAKCQQGKFTEAINDLNIVRSRAGLIPIEQKIPQIGKENLLDAIQQERKVELFCEWGHRWFDLKRSGKATAILSQVKPKWNPIYLLFPIPVAEIMNNNNITQNPGY</sequence>
<protein>
    <submittedName>
        <fullName evidence="8">RagB/SusD family nutrient uptake outer membrane protein</fullName>
    </submittedName>
</protein>
<dbReference type="Pfam" id="PF07980">
    <property type="entry name" value="SusD_RagB"/>
    <property type="match status" value="1"/>
</dbReference>
<dbReference type="CDD" id="cd08977">
    <property type="entry name" value="SusD"/>
    <property type="match status" value="1"/>
</dbReference>
<keyword evidence="9" id="KW-1185">Reference proteome</keyword>
<dbReference type="InterPro" id="IPR011990">
    <property type="entry name" value="TPR-like_helical_dom_sf"/>
</dbReference>
<dbReference type="SUPFAM" id="SSF48452">
    <property type="entry name" value="TPR-like"/>
    <property type="match status" value="1"/>
</dbReference>
<comment type="subcellular location">
    <subcellularLocation>
        <location evidence="1">Cell outer membrane</location>
    </subcellularLocation>
</comment>
<evidence type="ECO:0000313" key="8">
    <source>
        <dbReference type="EMBL" id="MFN0293598.1"/>
    </source>
</evidence>
<keyword evidence="4" id="KW-0472">Membrane</keyword>
<organism evidence="8 9">
    <name type="scientific">Pedobacter helvus</name>
    <dbReference type="NCBI Taxonomy" id="2563444"/>
    <lineage>
        <taxon>Bacteria</taxon>
        <taxon>Pseudomonadati</taxon>
        <taxon>Bacteroidota</taxon>
        <taxon>Sphingobacteriia</taxon>
        <taxon>Sphingobacteriales</taxon>
        <taxon>Sphingobacteriaceae</taxon>
        <taxon>Pedobacter</taxon>
    </lineage>
</organism>
<gene>
    <name evidence="8" type="ORF">E5L68_019620</name>
</gene>
<dbReference type="Proteomes" id="UP001517367">
    <property type="component" value="Unassembled WGS sequence"/>
</dbReference>
<keyword evidence="3" id="KW-0732">Signal</keyword>
<dbReference type="EMBL" id="SRMP02000050">
    <property type="protein sequence ID" value="MFN0293598.1"/>
    <property type="molecule type" value="Genomic_DNA"/>
</dbReference>
<accession>A0ABW9JQM6</accession>
<evidence type="ECO:0000259" key="6">
    <source>
        <dbReference type="Pfam" id="PF07980"/>
    </source>
</evidence>
<dbReference type="Pfam" id="PF14322">
    <property type="entry name" value="SusD-like_3"/>
    <property type="match status" value="1"/>
</dbReference>
<evidence type="ECO:0000256" key="1">
    <source>
        <dbReference type="ARBA" id="ARBA00004442"/>
    </source>
</evidence>
<evidence type="ECO:0000259" key="7">
    <source>
        <dbReference type="Pfam" id="PF14322"/>
    </source>
</evidence>
<proteinExistence type="inferred from homology"/>
<evidence type="ECO:0000256" key="2">
    <source>
        <dbReference type="ARBA" id="ARBA00006275"/>
    </source>
</evidence>
<evidence type="ECO:0000313" key="9">
    <source>
        <dbReference type="Proteomes" id="UP001517367"/>
    </source>
</evidence>
<comment type="similarity">
    <text evidence="2">Belongs to the SusD family.</text>
</comment>
<feature type="domain" description="SusD-like N-terminal" evidence="7">
    <location>
        <begin position="77"/>
        <end position="233"/>
    </location>
</feature>
<evidence type="ECO:0000256" key="4">
    <source>
        <dbReference type="ARBA" id="ARBA00023136"/>
    </source>
</evidence>
<evidence type="ECO:0000256" key="3">
    <source>
        <dbReference type="ARBA" id="ARBA00022729"/>
    </source>
</evidence>
<dbReference type="Gene3D" id="1.25.40.390">
    <property type="match status" value="1"/>
</dbReference>
<dbReference type="RefSeq" id="WP_138729257.1">
    <property type="nucleotide sequence ID" value="NZ_SRMP02000050.1"/>
</dbReference>
<reference evidence="8 9" key="1">
    <citation type="submission" date="2024-12" db="EMBL/GenBank/DDBJ databases">
        <authorList>
            <person name="Hu S."/>
        </authorList>
    </citation>
    <scope>NUCLEOTIDE SEQUENCE [LARGE SCALE GENOMIC DNA]</scope>
    <source>
        <strain evidence="8 9">P-25</strain>
    </source>
</reference>
<feature type="domain" description="RagB/SusD" evidence="6">
    <location>
        <begin position="322"/>
        <end position="467"/>
    </location>
</feature>
<name>A0ABW9JQM6_9SPHI</name>
<evidence type="ECO:0000256" key="5">
    <source>
        <dbReference type="ARBA" id="ARBA00023237"/>
    </source>
</evidence>
<comment type="caution">
    <text evidence="8">The sequence shown here is derived from an EMBL/GenBank/DDBJ whole genome shotgun (WGS) entry which is preliminary data.</text>
</comment>
<dbReference type="InterPro" id="IPR033985">
    <property type="entry name" value="SusD-like_N"/>
</dbReference>